<proteinExistence type="inferred from homology"/>
<evidence type="ECO:0000256" key="3">
    <source>
        <dbReference type="ARBA" id="ARBA00022729"/>
    </source>
</evidence>
<evidence type="ECO:0000256" key="4">
    <source>
        <dbReference type="ARBA" id="ARBA00022801"/>
    </source>
</evidence>
<dbReference type="SUPFAM" id="SSF53474">
    <property type="entry name" value="alpha/beta-Hydrolases"/>
    <property type="match status" value="1"/>
</dbReference>
<dbReference type="Gene3D" id="3.40.50.1820">
    <property type="entry name" value="alpha/beta hydrolase"/>
    <property type="match status" value="1"/>
</dbReference>
<evidence type="ECO:0000256" key="6">
    <source>
        <dbReference type="SAM" id="SignalP"/>
    </source>
</evidence>
<name>A0A1T3CU59_9HYPO</name>
<evidence type="ECO:0000256" key="2">
    <source>
        <dbReference type="ARBA" id="ARBA00022670"/>
    </source>
</evidence>
<comment type="similarity">
    <text evidence="1">Belongs to the peptidase S28 family.</text>
</comment>
<dbReference type="GO" id="GO:0006508">
    <property type="term" value="P:proteolysis"/>
    <property type="evidence" value="ECO:0007669"/>
    <property type="project" value="UniProtKB-KW"/>
</dbReference>
<dbReference type="GO" id="GO:0070008">
    <property type="term" value="F:serine-type exopeptidase activity"/>
    <property type="evidence" value="ECO:0007669"/>
    <property type="project" value="InterPro"/>
</dbReference>
<protein>
    <submittedName>
        <fullName evidence="7">Serine peptidase S28</fullName>
    </submittedName>
</protein>
<dbReference type="Gene3D" id="1.20.120.980">
    <property type="entry name" value="Serine carboxypeptidase S28, SKS domain"/>
    <property type="match status" value="1"/>
</dbReference>
<feature type="chain" id="PRO_5012888189" evidence="6">
    <location>
        <begin position="24"/>
        <end position="473"/>
    </location>
</feature>
<keyword evidence="4" id="KW-0378">Hydrolase</keyword>
<keyword evidence="3 6" id="KW-0732">Signal</keyword>
<comment type="caution">
    <text evidence="7">The sequence shown here is derived from an EMBL/GenBank/DDBJ whole genome shotgun (WGS) entry which is preliminary data.</text>
</comment>
<evidence type="ECO:0000256" key="1">
    <source>
        <dbReference type="ARBA" id="ARBA00011079"/>
    </source>
</evidence>
<dbReference type="EMBL" id="LVVK01000007">
    <property type="protein sequence ID" value="OPB44621.1"/>
    <property type="molecule type" value="Genomic_DNA"/>
</dbReference>
<evidence type="ECO:0000313" key="7">
    <source>
        <dbReference type="EMBL" id="OPB44621.1"/>
    </source>
</evidence>
<keyword evidence="2" id="KW-0645">Protease</keyword>
<keyword evidence="5" id="KW-0325">Glycoprotein</keyword>
<dbReference type="Proteomes" id="UP000191004">
    <property type="component" value="Unassembled WGS sequence"/>
</dbReference>
<keyword evidence="8" id="KW-1185">Reference proteome</keyword>
<dbReference type="Pfam" id="PF05577">
    <property type="entry name" value="Peptidase_S28"/>
    <property type="match status" value="1"/>
</dbReference>
<dbReference type="PANTHER" id="PTHR11010">
    <property type="entry name" value="PROTEASE S28 PRO-X CARBOXYPEPTIDASE-RELATED"/>
    <property type="match status" value="1"/>
</dbReference>
<evidence type="ECO:0000256" key="5">
    <source>
        <dbReference type="ARBA" id="ARBA00023180"/>
    </source>
</evidence>
<dbReference type="InterPro" id="IPR008758">
    <property type="entry name" value="Peptidase_S28"/>
</dbReference>
<dbReference type="OrthoDB" id="1735038at2759"/>
<sequence>MRLFTAECWLPALLGLQAIVVNAQSSASPNCTTKTQFFTQLVDHNSTTNGTFQQQYQIIKPHFKPGGPIFYYQQAETATFACLERTNYPAWAQEVGGMVISLEHRFFGLSDASNATDPIEKYKSLTLENVMLDAVTFVNHIKHTIPGAKDSKVIVSGGSYGGFLTTVLKMNYPEVFFGAVPYAPPLRSIGANYQNPRRYDWFNWVNQVYWDLSAEAATKMRDAFTLLAKRFQNLGEVEDIAKDLNLCTVPKTAADLQLVMGVITTNAELIPLLSYASPDANPFGATPQKMVNISLSAKDPIDIVNATLTLRNPPSLVPCISWDSDESSEASLQKAPFNYLVCNYFPLSSNEILEGNIYPPTSVQTESDPMTCETLYKLVPPTQAEVEAKWHISTADLIQAPRIIFAYAENDPTTGVGIHPFPPSPDRNASRWMITSQAAHGEESIASFSGDKPSVVHARRVQLETIKEWLGLY</sequence>
<dbReference type="GO" id="GO:0008239">
    <property type="term" value="F:dipeptidyl-peptidase activity"/>
    <property type="evidence" value="ECO:0007669"/>
    <property type="project" value="TreeGrafter"/>
</dbReference>
<organism evidence="7 8">
    <name type="scientific">Trichoderma guizhouense</name>
    <dbReference type="NCBI Taxonomy" id="1491466"/>
    <lineage>
        <taxon>Eukaryota</taxon>
        <taxon>Fungi</taxon>
        <taxon>Dikarya</taxon>
        <taxon>Ascomycota</taxon>
        <taxon>Pezizomycotina</taxon>
        <taxon>Sordariomycetes</taxon>
        <taxon>Hypocreomycetidae</taxon>
        <taxon>Hypocreales</taxon>
        <taxon>Hypocreaceae</taxon>
        <taxon>Trichoderma</taxon>
    </lineage>
</organism>
<evidence type="ECO:0000313" key="8">
    <source>
        <dbReference type="Proteomes" id="UP000191004"/>
    </source>
</evidence>
<gene>
    <name evidence="7" type="ORF">A0O28_0029400</name>
</gene>
<reference evidence="7 8" key="1">
    <citation type="submission" date="2016-04" db="EMBL/GenBank/DDBJ databases">
        <title>Multiple horizontal gene transfer events from other fungi enriched the ability of the initially mycotrophic fungus Trichoderma (Ascomycota) to feed on dead plant biomass.</title>
        <authorList>
            <person name="Atanasova L."/>
            <person name="Chenthamara K."/>
            <person name="Zhang J."/>
            <person name="Grujic M."/>
            <person name="Henrissat B."/>
            <person name="Kuo A."/>
            <person name="Aertz A."/>
            <person name="Salamov A."/>
            <person name="Lipzen A."/>
            <person name="Labutti K."/>
            <person name="Barry K."/>
            <person name="Miao Y."/>
            <person name="Rahimi M.J."/>
            <person name="Shen Q."/>
            <person name="Grigoriev I.V."/>
            <person name="Kubicek C.P."/>
            <person name="Druzhinina I.S."/>
        </authorList>
    </citation>
    <scope>NUCLEOTIDE SEQUENCE [LARGE SCALE GENOMIC DNA]</scope>
    <source>
        <strain evidence="7 8">NJAU 4742</strain>
    </source>
</reference>
<feature type="signal peptide" evidence="6">
    <location>
        <begin position="1"/>
        <end position="23"/>
    </location>
</feature>
<dbReference type="AlphaFoldDB" id="A0A1T3CU59"/>
<accession>A0A1T3CU59</accession>
<dbReference type="InterPro" id="IPR029058">
    <property type="entry name" value="AB_hydrolase_fold"/>
</dbReference>
<dbReference type="PANTHER" id="PTHR11010:SF38">
    <property type="entry name" value="LYSOSOMAL PRO-X CARBOXYPEPTIDASE"/>
    <property type="match status" value="1"/>
</dbReference>
<dbReference type="InterPro" id="IPR042269">
    <property type="entry name" value="Ser_carbopepase_S28_SKS"/>
</dbReference>